<name>A0A433A125_9FUNG</name>
<sequence length="483" mass="55256">MQHSAPTYPSSPFPRSAAGHEGSILNPSNVLAHLCWLHQLNGAKAKQKDYDFIYLAIAEQRYSLWLEKLHTRGYWREGHKVPVPPIDVLLMWHTHMVSPWKYYEDIARLYGTQSPLLMEDFPLHMATSSDNLSKITWNGNDEVLWNTVVTAGRLPYTLTDKDLKEIAMECPWCTNTCTFWSFKYMAFLKGDIIDALECTDCHAKFTADTLSAKRFIKDLERALNDEPFYLGGTLLEYQTGKVDLKSAKRILRLLFPQSTNETQWLVRLGSASGTCHWAAILDVFRSIESDLQQNWVADALENIRKSYQDVICPYSLDLIAAVQRHRQFTEKIVNPAWCNTKLNDAIDRYHAFLRLLSENPNKLLVPTLDIELVRHTHMLFPSNYREYTYDLFHRVLIHDDTIPDNTRKASFKATESLWQKSGRGAYAPLKSDTSSVGAMANVPGFDTPSLRGVSLDSVAKEAVEEKKKKSGALERFKLLLQMT</sequence>
<reference evidence="1 2" key="1">
    <citation type="journal article" date="2018" name="New Phytol.">
        <title>Phylogenomics of Endogonaceae and evolution of mycorrhizas within Mucoromycota.</title>
        <authorList>
            <person name="Chang Y."/>
            <person name="Desiro A."/>
            <person name="Na H."/>
            <person name="Sandor L."/>
            <person name="Lipzen A."/>
            <person name="Clum A."/>
            <person name="Barry K."/>
            <person name="Grigoriev I.V."/>
            <person name="Martin F.M."/>
            <person name="Stajich J.E."/>
            <person name="Smith M.E."/>
            <person name="Bonito G."/>
            <person name="Spatafora J.W."/>
        </authorList>
    </citation>
    <scope>NUCLEOTIDE SEQUENCE [LARGE SCALE GENOMIC DNA]</scope>
    <source>
        <strain evidence="1 2">GMNB39</strain>
    </source>
</reference>
<dbReference type="OrthoDB" id="2684236at2759"/>
<organism evidence="1 2">
    <name type="scientific">Jimgerdemannia flammicorona</name>
    <dbReference type="NCBI Taxonomy" id="994334"/>
    <lineage>
        <taxon>Eukaryota</taxon>
        <taxon>Fungi</taxon>
        <taxon>Fungi incertae sedis</taxon>
        <taxon>Mucoromycota</taxon>
        <taxon>Mucoromycotina</taxon>
        <taxon>Endogonomycetes</taxon>
        <taxon>Endogonales</taxon>
        <taxon>Endogonaceae</taxon>
        <taxon>Jimgerdemannia</taxon>
    </lineage>
</organism>
<dbReference type="Pfam" id="PF07173">
    <property type="entry name" value="GRDP-like"/>
    <property type="match status" value="2"/>
</dbReference>
<dbReference type="Proteomes" id="UP000268093">
    <property type="component" value="Unassembled WGS sequence"/>
</dbReference>
<keyword evidence="2" id="KW-1185">Reference proteome</keyword>
<dbReference type="EMBL" id="RBNI01021661">
    <property type="protein sequence ID" value="RUO96386.1"/>
    <property type="molecule type" value="Genomic_DNA"/>
</dbReference>
<evidence type="ECO:0000313" key="1">
    <source>
        <dbReference type="EMBL" id="RUO96386.1"/>
    </source>
</evidence>
<gene>
    <name evidence="1" type="ORF">BC936DRAFT_142125</name>
</gene>
<dbReference type="InterPro" id="IPR009836">
    <property type="entry name" value="GRDP-like"/>
</dbReference>
<proteinExistence type="predicted"/>
<dbReference type="PANTHER" id="PTHR34365:SF7">
    <property type="entry name" value="GLYCINE-RICH DOMAIN-CONTAINING PROTEIN 1"/>
    <property type="match status" value="1"/>
</dbReference>
<dbReference type="PANTHER" id="PTHR34365">
    <property type="entry name" value="ENOLASE (DUF1399)"/>
    <property type="match status" value="1"/>
</dbReference>
<evidence type="ECO:0000313" key="2">
    <source>
        <dbReference type="Proteomes" id="UP000268093"/>
    </source>
</evidence>
<accession>A0A433A125</accession>
<comment type="caution">
    <text evidence="1">The sequence shown here is derived from an EMBL/GenBank/DDBJ whole genome shotgun (WGS) entry which is preliminary data.</text>
</comment>
<protein>
    <submittedName>
        <fullName evidence="1">Uncharacterized protein</fullName>
    </submittedName>
</protein>